<dbReference type="PIRSF" id="PIRSF016636">
    <property type="entry name" value="AlgI_DltB"/>
    <property type="match status" value="1"/>
</dbReference>
<keyword evidence="6 10" id="KW-1133">Transmembrane helix</keyword>
<proteinExistence type="inferred from homology"/>
<feature type="transmembrane region" description="Helical" evidence="10">
    <location>
        <begin position="356"/>
        <end position="376"/>
    </location>
</feature>
<comment type="subcellular location">
    <subcellularLocation>
        <location evidence="1">Cell membrane</location>
        <topology evidence="1">Multi-pass membrane protein</topology>
    </subcellularLocation>
</comment>
<dbReference type="InterPro" id="IPR028362">
    <property type="entry name" value="AlgI"/>
</dbReference>
<organism evidence="11 12">
    <name type="scientific">Paenisporosarcina macmurdoensis</name>
    <dbReference type="NCBI Taxonomy" id="212659"/>
    <lineage>
        <taxon>Bacteria</taxon>
        <taxon>Bacillati</taxon>
        <taxon>Bacillota</taxon>
        <taxon>Bacilli</taxon>
        <taxon>Bacillales</taxon>
        <taxon>Caryophanaceae</taxon>
        <taxon>Paenisporosarcina</taxon>
    </lineage>
</organism>
<dbReference type="InterPro" id="IPR004299">
    <property type="entry name" value="MBOAT_fam"/>
</dbReference>
<keyword evidence="8 9" id="KW-0012">Acyltransferase</keyword>
<dbReference type="RefSeq" id="WP_377732002.1">
    <property type="nucleotide sequence ID" value="NZ_JBHSRI010000002.1"/>
</dbReference>
<feature type="transmembrane region" description="Helical" evidence="10">
    <location>
        <begin position="52"/>
        <end position="68"/>
    </location>
</feature>
<comment type="caution">
    <text evidence="11">The sequence shown here is derived from an EMBL/GenBank/DDBJ whole genome shotgun (WGS) entry which is preliminary data.</text>
</comment>
<dbReference type="PANTHER" id="PTHR13285:SF23">
    <property type="entry name" value="TEICHOIC ACID D-ALANYLTRANSFERASE"/>
    <property type="match status" value="1"/>
</dbReference>
<keyword evidence="5 10" id="KW-0812">Transmembrane</keyword>
<keyword evidence="4 9" id="KW-0808">Transferase</keyword>
<feature type="transmembrane region" description="Helical" evidence="10">
    <location>
        <begin position="310"/>
        <end position="335"/>
    </location>
</feature>
<dbReference type="InterPro" id="IPR024194">
    <property type="entry name" value="Ac/AlaTfrase_AlgI/DltB"/>
</dbReference>
<sequence>MIFNSFEFIFLFLPLVWVLYYLLGRFHIPFAKAWLLIASLFFYAYWNPAYLPLILVSMVINYAVGMFLGRNKGGLWRKGILSLGIIFNVGLLGYFKYYDFFVENVNFIFATDFVFKDLLLPLAISFYTFQQIAYLVDSYRMETKEYSFLNYGLFVSFFPQLIAGPIVHHGQVMSQFSEKKSYTIQYENLSKGLLIFAIGLFKKVAIADTFAGWANTGYNTVETLTLVDSWITTLSYTLQLYFDFSGYSDMAIGLALLFNIRLPINFNSPYKALDIQDFWRRWHMTLSHFLTTYLYIPLGGNRKGSSRTYINIFIIFLVSGVWHGAGWTFVFWGVMHGLASVVCRWWKRAGYRMNKVAAWIITFMFVHLAWVFFRAITFGEAITVLKAMFGFNGVHLPIAFREHLPSLSSVWFGRLPFTDSLTTLGVSLTLGLLLVWFAKNSLEIMEQKKRNVTMAIFIALLLFYSVTQLQNVSEFLYFNF</sequence>
<name>A0ABW1L3V7_9BACL</name>
<feature type="transmembrane region" description="Helical" evidence="10">
    <location>
        <begin position="148"/>
        <end position="167"/>
    </location>
</feature>
<evidence type="ECO:0000256" key="1">
    <source>
        <dbReference type="ARBA" id="ARBA00004651"/>
    </source>
</evidence>
<dbReference type="InterPro" id="IPR051085">
    <property type="entry name" value="MB_O-acyltransferase"/>
</dbReference>
<dbReference type="PIRSF" id="PIRSF500217">
    <property type="entry name" value="AlgI"/>
    <property type="match status" value="1"/>
</dbReference>
<evidence type="ECO:0000256" key="10">
    <source>
        <dbReference type="SAM" id="Phobius"/>
    </source>
</evidence>
<dbReference type="EMBL" id="JBHSRI010000002">
    <property type="protein sequence ID" value="MFC6038003.1"/>
    <property type="molecule type" value="Genomic_DNA"/>
</dbReference>
<evidence type="ECO:0000256" key="9">
    <source>
        <dbReference type="PIRNR" id="PIRNR016636"/>
    </source>
</evidence>
<comment type="similarity">
    <text evidence="2 9">Belongs to the membrane-bound acyltransferase family.</text>
</comment>
<evidence type="ECO:0000256" key="6">
    <source>
        <dbReference type="ARBA" id="ARBA00022989"/>
    </source>
</evidence>
<accession>A0ABW1L3V7</accession>
<reference evidence="12" key="1">
    <citation type="journal article" date="2019" name="Int. J. Syst. Evol. Microbiol.">
        <title>The Global Catalogue of Microorganisms (GCM) 10K type strain sequencing project: providing services to taxonomists for standard genome sequencing and annotation.</title>
        <authorList>
            <consortium name="The Broad Institute Genomics Platform"/>
            <consortium name="The Broad Institute Genome Sequencing Center for Infectious Disease"/>
            <person name="Wu L."/>
            <person name="Ma J."/>
        </authorList>
    </citation>
    <scope>NUCLEOTIDE SEQUENCE [LARGE SCALE GENOMIC DNA]</scope>
    <source>
        <strain evidence="12">CCUG 54527</strain>
    </source>
</reference>
<dbReference type="Pfam" id="PF03062">
    <property type="entry name" value="MBOAT"/>
    <property type="match status" value="1"/>
</dbReference>
<evidence type="ECO:0000256" key="5">
    <source>
        <dbReference type="ARBA" id="ARBA00022692"/>
    </source>
</evidence>
<feature type="transmembrane region" description="Helical" evidence="10">
    <location>
        <begin position="80"/>
        <end position="98"/>
    </location>
</feature>
<evidence type="ECO:0000256" key="4">
    <source>
        <dbReference type="ARBA" id="ARBA00022679"/>
    </source>
</evidence>
<feature type="transmembrane region" description="Helical" evidence="10">
    <location>
        <begin position="6"/>
        <end position="23"/>
    </location>
</feature>
<keyword evidence="12" id="KW-1185">Reference proteome</keyword>
<feature type="transmembrane region" description="Helical" evidence="10">
    <location>
        <begin position="420"/>
        <end position="438"/>
    </location>
</feature>
<evidence type="ECO:0000256" key="2">
    <source>
        <dbReference type="ARBA" id="ARBA00010323"/>
    </source>
</evidence>
<evidence type="ECO:0000256" key="3">
    <source>
        <dbReference type="ARBA" id="ARBA00022475"/>
    </source>
</evidence>
<evidence type="ECO:0000256" key="7">
    <source>
        <dbReference type="ARBA" id="ARBA00023136"/>
    </source>
</evidence>
<evidence type="ECO:0000313" key="11">
    <source>
        <dbReference type="EMBL" id="MFC6038003.1"/>
    </source>
</evidence>
<evidence type="ECO:0000256" key="8">
    <source>
        <dbReference type="ARBA" id="ARBA00023315"/>
    </source>
</evidence>
<keyword evidence="7 9" id="KW-0472">Membrane</keyword>
<protein>
    <submittedName>
        <fullName evidence="11">MBOAT family O-acyltransferase</fullName>
    </submittedName>
</protein>
<keyword evidence="3 9" id="KW-1003">Cell membrane</keyword>
<evidence type="ECO:0000313" key="12">
    <source>
        <dbReference type="Proteomes" id="UP001596170"/>
    </source>
</evidence>
<gene>
    <name evidence="11" type="ORF">ACFPYN_00920</name>
</gene>
<feature type="transmembrane region" description="Helical" evidence="10">
    <location>
        <begin position="450"/>
        <end position="467"/>
    </location>
</feature>
<dbReference type="Proteomes" id="UP001596170">
    <property type="component" value="Unassembled WGS sequence"/>
</dbReference>
<dbReference type="PANTHER" id="PTHR13285">
    <property type="entry name" value="ACYLTRANSFERASE"/>
    <property type="match status" value="1"/>
</dbReference>